<dbReference type="PANTHER" id="PTHR30386">
    <property type="entry name" value="MEMBRANE FUSION SUBUNIT OF EMRAB-TOLC MULTIDRUG EFFLUX PUMP"/>
    <property type="match status" value="1"/>
</dbReference>
<feature type="domain" description="LcnD-like barrel-sandwich hybrid" evidence="8">
    <location>
        <begin position="72"/>
        <end position="258"/>
    </location>
</feature>
<dbReference type="Pfam" id="PF25935">
    <property type="entry name" value="BSH_LcnD"/>
    <property type="match status" value="1"/>
</dbReference>
<proteinExistence type="inferred from homology"/>
<feature type="domain" description="AprE-like beta-barrel" evidence="9">
    <location>
        <begin position="264"/>
        <end position="353"/>
    </location>
</feature>
<dbReference type="RefSeq" id="WP_078024986.1">
    <property type="nucleotide sequence ID" value="NZ_JADPGM010000015.1"/>
</dbReference>
<evidence type="ECO:0000256" key="5">
    <source>
        <dbReference type="ARBA" id="ARBA00023136"/>
    </source>
</evidence>
<organism evidence="10 11">
    <name type="scientific">Clostridium tepidum</name>
    <dbReference type="NCBI Taxonomy" id="1962263"/>
    <lineage>
        <taxon>Bacteria</taxon>
        <taxon>Bacillati</taxon>
        <taxon>Bacillota</taxon>
        <taxon>Clostridia</taxon>
        <taxon>Eubacteriales</taxon>
        <taxon>Clostridiaceae</taxon>
        <taxon>Clostridium</taxon>
    </lineage>
</organism>
<dbReference type="Gene3D" id="1.10.287.470">
    <property type="entry name" value="Helix hairpin bin"/>
    <property type="match status" value="1"/>
</dbReference>
<keyword evidence="3 7" id="KW-0812">Transmembrane</keyword>
<sequence length="372" mass="42575">MQLHTYNLYEITDSRVLYDKNPPRFMIYVISIVLMLLIGFTYWSMKSVKTYIVKGQGIVTTENKYNIMPKVSGEIKEVFVKEGKEVKAGETLVTLKPVESNIQIDQIDSQVAVIDKRIELLSRAEDDVNNGRNSFDETDSEESEFYKKICNVYIKQEEFKVNEESLKSQGIGPEQIKEFKDSQQLKVKTVKYEGILQFTNEKENLKFEKSKLNAQKNALNKSKEEFKIVAQSSGKIHLNMPVTKGTVLQAGSLIGTIFDKKDKLIVETLVSSVERPRIHVNDEVSLVVGGLNQAEYGTIKGKVLKIDEDASIDKEKGQAYFKVKVYPYKTYLTDKKGEKVNLALGMITETRVKYEKITYMKYFLEQIGVKFN</sequence>
<comment type="similarity">
    <text evidence="2">Belongs to the membrane fusion protein (MFP) (TC 8.A.1) family.</text>
</comment>
<dbReference type="PANTHER" id="PTHR30386:SF26">
    <property type="entry name" value="TRANSPORT PROTEIN COMB"/>
    <property type="match status" value="1"/>
</dbReference>
<comment type="caution">
    <text evidence="10">The sequence shown here is derived from an EMBL/GenBank/DDBJ whole genome shotgun (WGS) entry which is preliminary data.</text>
</comment>
<dbReference type="InterPro" id="IPR058786">
    <property type="entry name" value="BSH_LcnD"/>
</dbReference>
<dbReference type="InterPro" id="IPR058982">
    <property type="entry name" value="Beta-barrel_AprE"/>
</dbReference>
<dbReference type="Pfam" id="PF26002">
    <property type="entry name" value="Beta-barrel_AprE"/>
    <property type="match status" value="1"/>
</dbReference>
<dbReference type="EMBL" id="MRAD01000012">
    <property type="protein sequence ID" value="OOO61573.1"/>
    <property type="molecule type" value="Genomic_DNA"/>
</dbReference>
<dbReference type="SUPFAM" id="SSF111369">
    <property type="entry name" value="HlyD-like secretion proteins"/>
    <property type="match status" value="1"/>
</dbReference>
<feature type="transmembrane region" description="Helical" evidence="7">
    <location>
        <begin position="25"/>
        <end position="45"/>
    </location>
</feature>
<keyword evidence="6" id="KW-0175">Coiled coil</keyword>
<dbReference type="Proteomes" id="UP000190206">
    <property type="component" value="Unassembled WGS sequence"/>
</dbReference>
<evidence type="ECO:0000256" key="4">
    <source>
        <dbReference type="ARBA" id="ARBA00022989"/>
    </source>
</evidence>
<keyword evidence="11" id="KW-1185">Reference proteome</keyword>
<evidence type="ECO:0000256" key="3">
    <source>
        <dbReference type="ARBA" id="ARBA00022692"/>
    </source>
</evidence>
<reference evidence="10 11" key="1">
    <citation type="submission" date="2016-12" db="EMBL/GenBank/DDBJ databases">
        <title>Clostridium tepidum sp. nov., a close relative of Clostridium sporogenes and Clostridium botulinum Group I.</title>
        <authorList>
            <person name="Dobritsa A.P."/>
            <person name="Kutumbaka K."/>
            <person name="Werner K."/>
            <person name="Samadpour M."/>
        </authorList>
    </citation>
    <scope>NUCLEOTIDE SEQUENCE [LARGE SCALE GENOMIC DNA]</scope>
    <source>
        <strain evidence="10 11">PE</strain>
    </source>
</reference>
<dbReference type="InterPro" id="IPR050739">
    <property type="entry name" value="MFP"/>
</dbReference>
<name>A0ABX3L293_9CLOT</name>
<evidence type="ECO:0000259" key="9">
    <source>
        <dbReference type="Pfam" id="PF26002"/>
    </source>
</evidence>
<dbReference type="Gene3D" id="2.40.50.100">
    <property type="match status" value="1"/>
</dbReference>
<evidence type="ECO:0000313" key="11">
    <source>
        <dbReference type="Proteomes" id="UP000190206"/>
    </source>
</evidence>
<evidence type="ECO:0000256" key="6">
    <source>
        <dbReference type="SAM" id="Coils"/>
    </source>
</evidence>
<evidence type="ECO:0000313" key="10">
    <source>
        <dbReference type="EMBL" id="OOO61573.1"/>
    </source>
</evidence>
<accession>A0ABX3L293</accession>
<keyword evidence="5 7" id="KW-0472">Membrane</keyword>
<keyword evidence="4 7" id="KW-1133">Transmembrane helix</keyword>
<evidence type="ECO:0000256" key="1">
    <source>
        <dbReference type="ARBA" id="ARBA00004167"/>
    </source>
</evidence>
<evidence type="ECO:0000256" key="7">
    <source>
        <dbReference type="SAM" id="Phobius"/>
    </source>
</evidence>
<protein>
    <submittedName>
        <fullName evidence="10">Bacteriocin ABC transporter</fullName>
    </submittedName>
</protein>
<evidence type="ECO:0000259" key="8">
    <source>
        <dbReference type="Pfam" id="PF25935"/>
    </source>
</evidence>
<comment type="subcellular location">
    <subcellularLocation>
        <location evidence="1">Membrane</location>
        <topology evidence="1">Single-pass membrane protein</topology>
    </subcellularLocation>
</comment>
<gene>
    <name evidence="10" type="ORF">BS637_11655</name>
</gene>
<feature type="coiled-coil region" evidence="6">
    <location>
        <begin position="195"/>
        <end position="225"/>
    </location>
</feature>
<evidence type="ECO:0000256" key="2">
    <source>
        <dbReference type="ARBA" id="ARBA00009477"/>
    </source>
</evidence>